<keyword evidence="4" id="KW-0648">Protein biosynthesis</keyword>
<feature type="domain" description="WHEP-TRS" evidence="8">
    <location>
        <begin position="78"/>
        <end position="134"/>
    </location>
</feature>
<evidence type="ECO:0000256" key="5">
    <source>
        <dbReference type="ARBA" id="ARBA00023146"/>
    </source>
</evidence>
<dbReference type="Pfam" id="PF00458">
    <property type="entry name" value="WHEP-TRS"/>
    <property type="match status" value="1"/>
</dbReference>
<keyword evidence="5" id="KW-0030">Aminoacyl-tRNA synthetase</keyword>
<reference evidence="9" key="1">
    <citation type="journal article" date="2010" name="Science">
        <title>Plasticity of animal genome architecture unmasked by rapid evolution of a pelagic tunicate.</title>
        <authorList>
            <person name="Denoeud F."/>
            <person name="Henriet S."/>
            <person name="Mungpakdee S."/>
            <person name="Aury J.M."/>
            <person name="Da Silva C."/>
            <person name="Brinkmann H."/>
            <person name="Mikhaleva J."/>
            <person name="Olsen L.C."/>
            <person name="Jubin C."/>
            <person name="Canestro C."/>
            <person name="Bouquet J.M."/>
            <person name="Danks G."/>
            <person name="Poulain J."/>
            <person name="Campsteijn C."/>
            <person name="Adamski M."/>
            <person name="Cross I."/>
            <person name="Yadetie F."/>
            <person name="Muffato M."/>
            <person name="Louis A."/>
            <person name="Butcher S."/>
            <person name="Tsagkogeorga G."/>
            <person name="Konrad A."/>
            <person name="Singh S."/>
            <person name="Jensen M.F."/>
            <person name="Cong E.H."/>
            <person name="Eikeseth-Otteraa H."/>
            <person name="Noel B."/>
            <person name="Anthouard V."/>
            <person name="Porcel B.M."/>
            <person name="Kachouri-Lafond R."/>
            <person name="Nishino A."/>
            <person name="Ugolini M."/>
            <person name="Chourrout P."/>
            <person name="Nishida H."/>
            <person name="Aasland R."/>
            <person name="Huzurbazar S."/>
            <person name="Westhof E."/>
            <person name="Delsuc F."/>
            <person name="Lehrach H."/>
            <person name="Reinhardt R."/>
            <person name="Weissenbach J."/>
            <person name="Roy S.W."/>
            <person name="Artiguenave F."/>
            <person name="Postlethwait J.H."/>
            <person name="Manak J.R."/>
            <person name="Thompson E.M."/>
            <person name="Jaillon O."/>
            <person name="Du Pasquier L."/>
            <person name="Boudinot P."/>
            <person name="Liberles D.A."/>
            <person name="Volff J.N."/>
            <person name="Philippe H."/>
            <person name="Lenhard B."/>
            <person name="Roest Crollius H."/>
            <person name="Wincker P."/>
            <person name="Chourrout D."/>
        </authorList>
    </citation>
    <scope>NUCLEOTIDE SEQUENCE [LARGE SCALE GENOMIC DNA]</scope>
</reference>
<dbReference type="InterPro" id="IPR009068">
    <property type="entry name" value="uS15_NS1_RNA-bd_sf"/>
</dbReference>
<feature type="compositionally biased region" description="Low complexity" evidence="6">
    <location>
        <begin position="59"/>
        <end position="70"/>
    </location>
</feature>
<evidence type="ECO:0000256" key="4">
    <source>
        <dbReference type="ARBA" id="ARBA00022917"/>
    </source>
</evidence>
<keyword evidence="7" id="KW-0812">Transmembrane</keyword>
<evidence type="ECO:0000256" key="7">
    <source>
        <dbReference type="SAM" id="Phobius"/>
    </source>
</evidence>
<keyword evidence="7" id="KW-1133">Transmembrane helix</keyword>
<evidence type="ECO:0000256" key="3">
    <source>
        <dbReference type="ARBA" id="ARBA00022840"/>
    </source>
</evidence>
<dbReference type="GO" id="GO:0004812">
    <property type="term" value="F:aminoacyl-tRNA ligase activity"/>
    <property type="evidence" value="ECO:0007669"/>
    <property type="project" value="UniProtKB-KW"/>
</dbReference>
<sequence>MSGTELLERNRSIMAAKASKAQVTATATKLLDAAAVNNLLEGKKNYKTKTGESYDANKKPAGGAAPAIKKVPTSTASGDLALWEEVNKLDTAARDLKVAKAPMDKVAAAVNSLLEGKKEFKAKTGNDYDANKKPAGGAAPATSLATSGDLAEWEALTEQGSAVRYERLFYFELFMSLLFLSYFAYYIMLFRDLKAKKASNDEIMVAVGKLEESFKKVSSSDYDANKKPVGGADAPVHAASSAASCHMGLRDRKVCKLKTEKKVAKKRHVEEPSTSRETRELIQLSYDKTDESEPELHIDEGEDDIPLDTLLEQSPAAKKFKGLSPVNSQPASPSSCQPTVESEMLSFLNSSNVVSTERIEAGRSGAIEKHRFGHSSFRNGRLLKKLESRTLSAAIQLTRTTVKNELKPTDYNRVVLLSCKHGGLANMKEDDKAMRLLLKALSHLDDEGLDKIEAWPVNGFLPYYNELIGETSSNDSCYLASVPGDADYEHPDALREASASALEEDYEIVPRINVQQGSKFRLQKRSE</sequence>
<keyword evidence="3" id="KW-0067">ATP-binding</keyword>
<keyword evidence="10" id="KW-1185">Reference proteome</keyword>
<dbReference type="AlphaFoldDB" id="E4XXR5"/>
<dbReference type="Gene3D" id="1.10.287.10">
    <property type="entry name" value="S15/NS1, RNA-binding"/>
    <property type="match status" value="1"/>
</dbReference>
<dbReference type="Proteomes" id="UP000001307">
    <property type="component" value="Unassembled WGS sequence"/>
</dbReference>
<dbReference type="GO" id="GO:0005524">
    <property type="term" value="F:ATP binding"/>
    <property type="evidence" value="ECO:0007669"/>
    <property type="project" value="UniProtKB-KW"/>
</dbReference>
<keyword evidence="2" id="KW-0547">Nucleotide-binding</keyword>
<name>E4XXR5_OIKDI</name>
<protein>
    <recommendedName>
        <fullName evidence="8">WHEP-TRS domain-containing protein</fullName>
    </recommendedName>
</protein>
<dbReference type="EMBL" id="FN653289">
    <property type="protein sequence ID" value="CBY14459.1"/>
    <property type="molecule type" value="Genomic_DNA"/>
</dbReference>
<feature type="transmembrane region" description="Helical" evidence="7">
    <location>
        <begin position="168"/>
        <end position="189"/>
    </location>
</feature>
<dbReference type="PROSITE" id="PS51185">
    <property type="entry name" value="WHEP_TRS_2"/>
    <property type="match status" value="1"/>
</dbReference>
<proteinExistence type="predicted"/>
<accession>E4XXR5</accession>
<feature type="region of interest" description="Disordered" evidence="6">
    <location>
        <begin position="50"/>
        <end position="70"/>
    </location>
</feature>
<dbReference type="SUPFAM" id="SSF47060">
    <property type="entry name" value="S15/NS1 RNA-binding domain"/>
    <property type="match status" value="1"/>
</dbReference>
<keyword evidence="1" id="KW-0436">Ligase</keyword>
<organism evidence="9">
    <name type="scientific">Oikopleura dioica</name>
    <name type="common">Tunicate</name>
    <dbReference type="NCBI Taxonomy" id="34765"/>
    <lineage>
        <taxon>Eukaryota</taxon>
        <taxon>Metazoa</taxon>
        <taxon>Chordata</taxon>
        <taxon>Tunicata</taxon>
        <taxon>Appendicularia</taxon>
        <taxon>Copelata</taxon>
        <taxon>Oikopleuridae</taxon>
        <taxon>Oikopleura</taxon>
    </lineage>
</organism>
<evidence type="ECO:0000313" key="10">
    <source>
        <dbReference type="Proteomes" id="UP000001307"/>
    </source>
</evidence>
<evidence type="ECO:0000256" key="1">
    <source>
        <dbReference type="ARBA" id="ARBA00022598"/>
    </source>
</evidence>
<evidence type="ECO:0000256" key="6">
    <source>
        <dbReference type="SAM" id="MobiDB-lite"/>
    </source>
</evidence>
<dbReference type="InParanoid" id="E4XXR5"/>
<dbReference type="GO" id="GO:0006418">
    <property type="term" value="P:tRNA aminoacylation for protein translation"/>
    <property type="evidence" value="ECO:0007669"/>
    <property type="project" value="InterPro"/>
</dbReference>
<evidence type="ECO:0000256" key="2">
    <source>
        <dbReference type="ARBA" id="ARBA00022741"/>
    </source>
</evidence>
<evidence type="ECO:0000259" key="8">
    <source>
        <dbReference type="PROSITE" id="PS51185"/>
    </source>
</evidence>
<evidence type="ECO:0000313" key="9">
    <source>
        <dbReference type="EMBL" id="CBY14459.1"/>
    </source>
</evidence>
<dbReference type="InterPro" id="IPR000738">
    <property type="entry name" value="WHEP-TRS_dom"/>
</dbReference>
<dbReference type="SMART" id="SM00991">
    <property type="entry name" value="WHEP-TRS"/>
    <property type="match status" value="3"/>
</dbReference>
<keyword evidence="7" id="KW-0472">Membrane</keyword>
<gene>
    <name evidence="9" type="ORF">GSOID_T00007463001</name>
</gene>